<evidence type="ECO:0000313" key="2">
    <source>
        <dbReference type="Proteomes" id="UP001267426"/>
    </source>
</evidence>
<dbReference type="Pfam" id="PF11236">
    <property type="entry name" value="DUF3037"/>
    <property type="match status" value="1"/>
</dbReference>
<sequence>MTVAYDYALVRVVPRVVTGDAEAVGVVLQARQARFLDVRFVTTAEAVAARWPGVDAGVLDRYLAAFAAVAAGGAAAAPLGLLPPSERFHWLTATRSTTLQTSPVRTGRTGDPEAALDAIARGLRRP</sequence>
<dbReference type="Proteomes" id="UP001267426">
    <property type="component" value="Unassembled WGS sequence"/>
</dbReference>
<organism evidence="1 2">
    <name type="scientific">Rubrivirga litoralis</name>
    <dbReference type="NCBI Taxonomy" id="3075598"/>
    <lineage>
        <taxon>Bacteria</taxon>
        <taxon>Pseudomonadati</taxon>
        <taxon>Rhodothermota</taxon>
        <taxon>Rhodothermia</taxon>
        <taxon>Rhodothermales</taxon>
        <taxon>Rubricoccaceae</taxon>
        <taxon>Rubrivirga</taxon>
    </lineage>
</organism>
<dbReference type="EMBL" id="JAVRHT010000002">
    <property type="protein sequence ID" value="MDT0630531.1"/>
    <property type="molecule type" value="Genomic_DNA"/>
</dbReference>
<name>A0ABU3BMR5_9BACT</name>
<dbReference type="InterPro" id="IPR021398">
    <property type="entry name" value="DUF3037"/>
</dbReference>
<evidence type="ECO:0000313" key="1">
    <source>
        <dbReference type="EMBL" id="MDT0630531.1"/>
    </source>
</evidence>
<proteinExistence type="predicted"/>
<reference evidence="1 2" key="1">
    <citation type="submission" date="2023-09" db="EMBL/GenBank/DDBJ databases">
        <authorList>
            <person name="Rey-Velasco X."/>
        </authorList>
    </citation>
    <scope>NUCLEOTIDE SEQUENCE [LARGE SCALE GENOMIC DNA]</scope>
    <source>
        <strain evidence="1 2">F394</strain>
    </source>
</reference>
<gene>
    <name evidence="1" type="ORF">RM540_02120</name>
</gene>
<comment type="caution">
    <text evidence="1">The sequence shown here is derived from an EMBL/GenBank/DDBJ whole genome shotgun (WGS) entry which is preliminary data.</text>
</comment>
<accession>A0ABU3BMR5</accession>
<dbReference type="RefSeq" id="WP_311661698.1">
    <property type="nucleotide sequence ID" value="NZ_JAVRHT010000002.1"/>
</dbReference>
<protein>
    <submittedName>
        <fullName evidence="1">DUF3037 domain-containing protein</fullName>
    </submittedName>
</protein>
<keyword evidence="2" id="KW-1185">Reference proteome</keyword>